<feature type="signal peptide" evidence="12">
    <location>
        <begin position="1"/>
        <end position="19"/>
    </location>
</feature>
<feature type="domain" description="Peptidase S53" evidence="13">
    <location>
        <begin position="219"/>
        <end position="595"/>
    </location>
</feature>
<keyword evidence="6 11" id="KW-0479">Metal-binding</keyword>
<name>A0ABP0ATS8_9PEZI</name>
<comment type="catalytic activity">
    <reaction evidence="1">
        <text>Release of an N-terminal tripeptide from a polypeptide.</text>
        <dbReference type="EC" id="3.4.14.10"/>
    </reaction>
</comment>
<evidence type="ECO:0000256" key="5">
    <source>
        <dbReference type="ARBA" id="ARBA00022670"/>
    </source>
</evidence>
<organism evidence="14 15">
    <name type="scientific">Sporothrix bragantina</name>
    <dbReference type="NCBI Taxonomy" id="671064"/>
    <lineage>
        <taxon>Eukaryota</taxon>
        <taxon>Fungi</taxon>
        <taxon>Dikarya</taxon>
        <taxon>Ascomycota</taxon>
        <taxon>Pezizomycotina</taxon>
        <taxon>Sordariomycetes</taxon>
        <taxon>Sordariomycetidae</taxon>
        <taxon>Ophiostomatales</taxon>
        <taxon>Ophiostomataceae</taxon>
        <taxon>Sporothrix</taxon>
    </lineage>
</organism>
<dbReference type="PANTHER" id="PTHR14218">
    <property type="entry name" value="PROTEASE S8 TRIPEPTIDYL PEPTIDASE I CLN2"/>
    <property type="match status" value="1"/>
</dbReference>
<evidence type="ECO:0000256" key="8">
    <source>
        <dbReference type="ARBA" id="ARBA00022825"/>
    </source>
</evidence>
<dbReference type="InterPro" id="IPR023828">
    <property type="entry name" value="Peptidase_S8_Ser-AS"/>
</dbReference>
<feature type="binding site" evidence="11">
    <location>
        <position position="573"/>
    </location>
    <ligand>
        <name>Ca(2+)</name>
        <dbReference type="ChEBI" id="CHEBI:29108"/>
    </ligand>
</feature>
<dbReference type="Pfam" id="PF00082">
    <property type="entry name" value="Peptidase_S8"/>
    <property type="match status" value="1"/>
</dbReference>
<proteinExistence type="predicted"/>
<keyword evidence="5 11" id="KW-0645">Protease</keyword>
<feature type="chain" id="PRO_5045159435" description="tripeptidyl-peptidase II" evidence="12">
    <location>
        <begin position="20"/>
        <end position="599"/>
    </location>
</feature>
<evidence type="ECO:0000256" key="3">
    <source>
        <dbReference type="ARBA" id="ARBA00004239"/>
    </source>
</evidence>
<dbReference type="Gene3D" id="3.40.50.200">
    <property type="entry name" value="Peptidase S8/S53 domain"/>
    <property type="match status" value="1"/>
</dbReference>
<dbReference type="InterPro" id="IPR015500">
    <property type="entry name" value="Peptidase_S8_subtilisin-rel"/>
</dbReference>
<dbReference type="InterPro" id="IPR050819">
    <property type="entry name" value="Tripeptidyl-peptidase_I"/>
</dbReference>
<dbReference type="InterPro" id="IPR000209">
    <property type="entry name" value="Peptidase_S8/S53_dom"/>
</dbReference>
<feature type="binding site" evidence="11">
    <location>
        <position position="575"/>
    </location>
    <ligand>
        <name>Ca(2+)</name>
        <dbReference type="ChEBI" id="CHEBI:29108"/>
    </ligand>
</feature>
<dbReference type="InterPro" id="IPR036852">
    <property type="entry name" value="Peptidase_S8/S53_dom_sf"/>
</dbReference>
<comment type="caution">
    <text evidence="14">The sequence shown here is derived from an EMBL/GenBank/DDBJ whole genome shotgun (WGS) entry which is preliminary data.</text>
</comment>
<comment type="function">
    <text evidence="2">Secreted tripeptidyl-peptidase which degrades proteins at acidic pHs and is involved in virulence.</text>
</comment>
<feature type="active site" description="Charge relay system" evidence="11">
    <location>
        <position position="293"/>
    </location>
</feature>
<dbReference type="PRINTS" id="PR00723">
    <property type="entry name" value="SUBTILISIN"/>
</dbReference>
<dbReference type="SUPFAM" id="SSF54897">
    <property type="entry name" value="Protease propeptides/inhibitors"/>
    <property type="match status" value="1"/>
</dbReference>
<dbReference type="InterPro" id="IPR030400">
    <property type="entry name" value="Sedolisin_dom"/>
</dbReference>
<dbReference type="PANTHER" id="PTHR14218:SF15">
    <property type="entry name" value="TRIPEPTIDYL-PEPTIDASE 1"/>
    <property type="match status" value="1"/>
</dbReference>
<evidence type="ECO:0000256" key="11">
    <source>
        <dbReference type="PROSITE-ProRule" id="PRU01032"/>
    </source>
</evidence>
<feature type="active site" description="Charge relay system" evidence="11">
    <location>
        <position position="297"/>
    </location>
</feature>
<sequence>MLAPLLLLASAASAKVLHSLSDVPQGWSLIRSASPSDTIALKIALSQRSPDDLERVVLEVSTPGHPNYGMHLTRDEVKSYTAPSDDAVVAVSSWLRDNDISGEVNNDWVSFTTTVDRANTLLNTRFDWYQYEDSNTPVLRTLQYSVPDDLTGHVDLVQPTTRFGRFSTHKSTIFEMEYLEDEELKTFGSNNNKKLAAAVDAAPASQAAVDAVPACGITGITPACIKALYNINYTASAAGNLVGFASYLSEYARYADLALFIKNLAPAAQGQNFSVTLINDGQNDQNSQFDSGEANLDVQNIIGVSSTIPVIEYSTGGRGPLVPTPEEPSLPGSNEPYLEFLTYVLALNDSQLPQTLSTSYGEEEQSVPEEYALKICNMFMQLGARGVSVLFSSGDSGPGDTCSRVSDNKPYFQPTFPAGCPYVTSVGGTYQTGPELGVSFSSGGFSSIHARPAYQDAAVSTYLKSIGDTYAPFFNASNRGIPDVAAQSNNFVIYDKGRPARLSGTSASAPVFAGVVALLNAARRSKGLPPLGFLNPWLYNNTATLIDITAGAGEGCTNTTYFAEPVRWNATVGWDPVTGLGTPNFPALLEAAAPGVANQ</sequence>
<dbReference type="SMART" id="SM00944">
    <property type="entry name" value="Pro-kuma_activ"/>
    <property type="match status" value="1"/>
</dbReference>
<dbReference type="PROSITE" id="PS00138">
    <property type="entry name" value="SUBTILASE_SER"/>
    <property type="match status" value="1"/>
</dbReference>
<evidence type="ECO:0000256" key="10">
    <source>
        <dbReference type="ARBA" id="ARBA00023145"/>
    </source>
</evidence>
<keyword evidence="8 11" id="KW-0720">Serine protease</keyword>
<keyword evidence="12" id="KW-0732">Signal</keyword>
<gene>
    <name evidence="14" type="ORF">SBRCBS47491_000850</name>
</gene>
<evidence type="ECO:0000313" key="14">
    <source>
        <dbReference type="EMBL" id="CAK7210660.1"/>
    </source>
</evidence>
<reference evidence="14 15" key="1">
    <citation type="submission" date="2024-01" db="EMBL/GenBank/DDBJ databases">
        <authorList>
            <person name="Allen C."/>
            <person name="Tagirdzhanova G."/>
        </authorList>
    </citation>
    <scope>NUCLEOTIDE SEQUENCE [LARGE SCALE GENOMIC DNA]</scope>
</reference>
<evidence type="ECO:0000256" key="9">
    <source>
        <dbReference type="ARBA" id="ARBA00022837"/>
    </source>
</evidence>
<evidence type="ECO:0000259" key="13">
    <source>
        <dbReference type="PROSITE" id="PS51695"/>
    </source>
</evidence>
<evidence type="ECO:0000256" key="12">
    <source>
        <dbReference type="SAM" id="SignalP"/>
    </source>
</evidence>
<feature type="active site" description="Charge relay system" evidence="11">
    <location>
        <position position="506"/>
    </location>
</feature>
<accession>A0ABP0ATS8</accession>
<dbReference type="EMBL" id="CAWUHC010000005">
    <property type="protein sequence ID" value="CAK7210660.1"/>
    <property type="molecule type" value="Genomic_DNA"/>
</dbReference>
<dbReference type="CDD" id="cd11377">
    <property type="entry name" value="Pro-peptidase_S53"/>
    <property type="match status" value="1"/>
</dbReference>
<keyword evidence="10" id="KW-0865">Zymogen</keyword>
<dbReference type="PROSITE" id="PS51695">
    <property type="entry name" value="SEDOLISIN"/>
    <property type="match status" value="1"/>
</dbReference>
<keyword evidence="15" id="KW-1185">Reference proteome</keyword>
<comment type="subcellular location">
    <subcellularLocation>
        <location evidence="3">Secreted</location>
        <location evidence="3">Extracellular space</location>
    </subcellularLocation>
</comment>
<evidence type="ECO:0000256" key="2">
    <source>
        <dbReference type="ARBA" id="ARBA00002451"/>
    </source>
</evidence>
<evidence type="ECO:0000256" key="1">
    <source>
        <dbReference type="ARBA" id="ARBA00001910"/>
    </source>
</evidence>
<dbReference type="InterPro" id="IPR015366">
    <property type="entry name" value="S53_propep"/>
</dbReference>
<evidence type="ECO:0000256" key="4">
    <source>
        <dbReference type="ARBA" id="ARBA00012462"/>
    </source>
</evidence>
<evidence type="ECO:0000256" key="6">
    <source>
        <dbReference type="ARBA" id="ARBA00022723"/>
    </source>
</evidence>
<keyword evidence="7 11" id="KW-0378">Hydrolase</keyword>
<keyword evidence="9 11" id="KW-0106">Calcium</keyword>
<dbReference type="Pfam" id="PF09286">
    <property type="entry name" value="Pro-kuma_activ"/>
    <property type="match status" value="1"/>
</dbReference>
<evidence type="ECO:0000313" key="15">
    <source>
        <dbReference type="Proteomes" id="UP001642406"/>
    </source>
</evidence>
<protein>
    <recommendedName>
        <fullName evidence="4">tripeptidyl-peptidase II</fullName>
        <ecNumber evidence="4">3.4.14.10</ecNumber>
    </recommendedName>
</protein>
<dbReference type="CDD" id="cd04056">
    <property type="entry name" value="Peptidases_S53"/>
    <property type="match status" value="1"/>
</dbReference>
<feature type="binding site" evidence="11">
    <location>
        <position position="547"/>
    </location>
    <ligand>
        <name>Ca(2+)</name>
        <dbReference type="ChEBI" id="CHEBI:29108"/>
    </ligand>
</feature>
<dbReference type="EC" id="3.4.14.10" evidence="4"/>
<dbReference type="Proteomes" id="UP001642406">
    <property type="component" value="Unassembled WGS sequence"/>
</dbReference>
<feature type="binding site" evidence="11">
    <location>
        <position position="548"/>
    </location>
    <ligand>
        <name>Ca(2+)</name>
        <dbReference type="ChEBI" id="CHEBI:29108"/>
    </ligand>
</feature>
<comment type="cofactor">
    <cofactor evidence="11">
        <name>Ca(2+)</name>
        <dbReference type="ChEBI" id="CHEBI:29108"/>
    </cofactor>
    <text evidence="11">Binds 1 Ca(2+) ion per subunit.</text>
</comment>
<evidence type="ECO:0000256" key="7">
    <source>
        <dbReference type="ARBA" id="ARBA00022801"/>
    </source>
</evidence>
<dbReference type="SUPFAM" id="SSF52743">
    <property type="entry name" value="Subtilisin-like"/>
    <property type="match status" value="1"/>
</dbReference>